<protein>
    <submittedName>
        <fullName evidence="1">Uncharacterized protein</fullName>
    </submittedName>
</protein>
<sequence length="225" mass="23665">MTTNDDFSDHDHTADTASTPNAADLNAALPQLMSSSTTAFDAFDDLDINQTNFSELDEEEQDIAHIILSDPSLLGLDLLIGAGPPKSRAGESTSGATGNESSRQHGFRAPSPMVTASSTPFMDTSGDTYSNNQSSHLKQQSSTPAAQGATDDRPIRNLGFPRMAPSNGTNAQLVNGVRQRPPPDILSRSRADNTGGWSADSDGAPGGTRVGEGPRVESPPKPFVR</sequence>
<dbReference type="Proteomes" id="UP001241377">
    <property type="component" value="Unassembled WGS sequence"/>
</dbReference>
<keyword evidence="2" id="KW-1185">Reference proteome</keyword>
<gene>
    <name evidence="1" type="ORF">QFC19_004448</name>
</gene>
<dbReference type="EMBL" id="JASBWR010000047">
    <property type="protein sequence ID" value="KAJ9103350.1"/>
    <property type="molecule type" value="Genomic_DNA"/>
</dbReference>
<proteinExistence type="predicted"/>
<organism evidence="1 2">
    <name type="scientific">Naganishia cerealis</name>
    <dbReference type="NCBI Taxonomy" id="610337"/>
    <lineage>
        <taxon>Eukaryota</taxon>
        <taxon>Fungi</taxon>
        <taxon>Dikarya</taxon>
        <taxon>Basidiomycota</taxon>
        <taxon>Agaricomycotina</taxon>
        <taxon>Tremellomycetes</taxon>
        <taxon>Filobasidiales</taxon>
        <taxon>Filobasidiaceae</taxon>
        <taxon>Naganishia</taxon>
    </lineage>
</organism>
<evidence type="ECO:0000313" key="1">
    <source>
        <dbReference type="EMBL" id="KAJ9103350.1"/>
    </source>
</evidence>
<name>A0ACC2VWW2_9TREE</name>
<evidence type="ECO:0000313" key="2">
    <source>
        <dbReference type="Proteomes" id="UP001241377"/>
    </source>
</evidence>
<comment type="caution">
    <text evidence="1">The sequence shown here is derived from an EMBL/GenBank/DDBJ whole genome shotgun (WGS) entry which is preliminary data.</text>
</comment>
<accession>A0ACC2VWW2</accession>
<reference evidence="1" key="1">
    <citation type="submission" date="2023-04" db="EMBL/GenBank/DDBJ databases">
        <title>Draft Genome sequencing of Naganishia species isolated from polar environments using Oxford Nanopore Technology.</title>
        <authorList>
            <person name="Leo P."/>
            <person name="Venkateswaran K."/>
        </authorList>
    </citation>
    <scope>NUCLEOTIDE SEQUENCE</scope>
    <source>
        <strain evidence="1">MNA-CCFEE 5261</strain>
    </source>
</reference>